<evidence type="ECO:0000313" key="3">
    <source>
        <dbReference type="Proteomes" id="UP000634308"/>
    </source>
</evidence>
<comment type="caution">
    <text evidence="2">The sequence shown here is derived from an EMBL/GenBank/DDBJ whole genome shotgun (WGS) entry which is preliminary data.</text>
</comment>
<dbReference type="RefSeq" id="WP_189065417.1">
    <property type="nucleotide sequence ID" value="NZ_BMQM01000017.1"/>
</dbReference>
<keyword evidence="3" id="KW-1185">Reference proteome</keyword>
<dbReference type="Proteomes" id="UP000634308">
    <property type="component" value="Unassembled WGS sequence"/>
</dbReference>
<accession>A0ABQ2RV49</accession>
<evidence type="ECO:0000313" key="2">
    <source>
        <dbReference type="EMBL" id="GGR62713.1"/>
    </source>
</evidence>
<reference evidence="3" key="1">
    <citation type="journal article" date="2019" name="Int. J. Syst. Evol. Microbiol.">
        <title>The Global Catalogue of Microorganisms (GCM) 10K type strain sequencing project: providing services to taxonomists for standard genome sequencing and annotation.</title>
        <authorList>
            <consortium name="The Broad Institute Genomics Platform"/>
            <consortium name="The Broad Institute Genome Sequencing Center for Infectious Disease"/>
            <person name="Wu L."/>
            <person name="Ma J."/>
        </authorList>
    </citation>
    <scope>NUCLEOTIDE SEQUENCE [LARGE SCALE GENOMIC DNA]</scope>
    <source>
        <strain evidence="3">JCM 31404</strain>
    </source>
</reference>
<proteinExistence type="predicted"/>
<protein>
    <submittedName>
        <fullName evidence="2">Uncharacterized protein</fullName>
    </submittedName>
</protein>
<evidence type="ECO:0000256" key="1">
    <source>
        <dbReference type="SAM" id="Coils"/>
    </source>
</evidence>
<name>A0ABQ2RV49_9DEIO</name>
<keyword evidence="1" id="KW-0175">Coiled coil</keyword>
<dbReference type="EMBL" id="BMQM01000017">
    <property type="protein sequence ID" value="GGR62713.1"/>
    <property type="molecule type" value="Genomic_DNA"/>
</dbReference>
<feature type="coiled-coil region" evidence="1">
    <location>
        <begin position="176"/>
        <end position="299"/>
    </location>
</feature>
<organism evidence="2 3">
    <name type="scientific">Deinococcus seoulensis</name>
    <dbReference type="NCBI Taxonomy" id="1837379"/>
    <lineage>
        <taxon>Bacteria</taxon>
        <taxon>Thermotogati</taxon>
        <taxon>Deinococcota</taxon>
        <taxon>Deinococci</taxon>
        <taxon>Deinococcales</taxon>
        <taxon>Deinococcaceae</taxon>
        <taxon>Deinococcus</taxon>
    </lineage>
</organism>
<gene>
    <name evidence="2" type="ORF">GCM10008959_25940</name>
</gene>
<sequence>MNALGSRYLIAQAVQSSLRRKDHRLKAYAVGEHDITLHLDRVELTPRSEHAARRIENVIRTMPDAQLGRYVRDAEHLLNRLLAQQTDTASAPLIRLALSCVQSGVAGLIRGGSKVAVSDINAQVTQFDEQLFITLNSELEYVRETARLRVEQKDADIQSLIAQADREMKADYDRCVADLNTRKAELDAREATLREQIEADLQMALRAADQAQADASEARRQLDAASAQLARERAAHEQALADLKRTLAAERAATINRDRDTRNQIHQLEQDKRTLAATVGHLNEECERLEAQLAAARTATPEPEPAPAPAPAALEVTAMPTPTLNPRLAAMSCAVYLTAHGIPTRADGDHLTGEQTVQRSELIVAWSAEYPTDEARRAHLRASIRPLLAQDAA</sequence>